<organism evidence="2 3">
    <name type="scientific">Dryococelus australis</name>
    <dbReference type="NCBI Taxonomy" id="614101"/>
    <lineage>
        <taxon>Eukaryota</taxon>
        <taxon>Metazoa</taxon>
        <taxon>Ecdysozoa</taxon>
        <taxon>Arthropoda</taxon>
        <taxon>Hexapoda</taxon>
        <taxon>Insecta</taxon>
        <taxon>Pterygota</taxon>
        <taxon>Neoptera</taxon>
        <taxon>Polyneoptera</taxon>
        <taxon>Phasmatodea</taxon>
        <taxon>Verophasmatodea</taxon>
        <taxon>Anareolatae</taxon>
        <taxon>Phasmatidae</taxon>
        <taxon>Eurycanthinae</taxon>
        <taxon>Dryococelus</taxon>
    </lineage>
</organism>
<feature type="region of interest" description="Disordered" evidence="1">
    <location>
        <begin position="1"/>
        <end position="31"/>
    </location>
</feature>
<feature type="compositionally biased region" description="Basic and acidic residues" evidence="1">
    <location>
        <begin position="453"/>
        <end position="497"/>
    </location>
</feature>
<feature type="region of interest" description="Disordered" evidence="1">
    <location>
        <begin position="443"/>
        <end position="522"/>
    </location>
</feature>
<keyword evidence="3" id="KW-1185">Reference proteome</keyword>
<name>A0ABQ9G500_9NEOP</name>
<evidence type="ECO:0000256" key="1">
    <source>
        <dbReference type="SAM" id="MobiDB-lite"/>
    </source>
</evidence>
<reference evidence="2 3" key="1">
    <citation type="submission" date="2023-02" db="EMBL/GenBank/DDBJ databases">
        <title>LHISI_Scaffold_Assembly.</title>
        <authorList>
            <person name="Stuart O.P."/>
            <person name="Cleave R."/>
            <person name="Magrath M.J.L."/>
            <person name="Mikheyev A.S."/>
        </authorList>
    </citation>
    <scope>NUCLEOTIDE SEQUENCE [LARGE SCALE GENOMIC DNA]</scope>
    <source>
        <strain evidence="2">Daus_M_001</strain>
        <tissue evidence="2">Leg muscle</tissue>
    </source>
</reference>
<accession>A0ABQ9G500</accession>
<evidence type="ECO:0000313" key="2">
    <source>
        <dbReference type="EMBL" id="KAJ8867137.1"/>
    </source>
</evidence>
<protein>
    <submittedName>
        <fullName evidence="2">Uncharacterized protein</fullName>
    </submittedName>
</protein>
<feature type="compositionally biased region" description="Basic and acidic residues" evidence="1">
    <location>
        <begin position="355"/>
        <end position="365"/>
    </location>
</feature>
<dbReference type="EMBL" id="JARBHB010000016">
    <property type="protein sequence ID" value="KAJ8867137.1"/>
    <property type="molecule type" value="Genomic_DNA"/>
</dbReference>
<sequence length="893" mass="101701">MGQHRNERAGDTGDLGENPPTSGFVRHDMRKLKSDTARNRSRFVMNVLSVISIFSEPLLKFCFEVIPPRHANKAQMSLKICTKGTEHCIWYAGVLVHGAASRELLIPTHVPDKGMLDRDVSLLLHSPTTCVRDYIPVTRAGNLPASCNSTLFRTIYSFVIWLSYHFVFLVSEFNRTKSAGRLLRRSCNEFNVNYNTTGSLTPRSRFYFLAYVLNIVLCTPHSLRSSRGRTARLHSLERRRHTGGHNVEWRGHNVEWRGHNVMEGLEHSLHAKANWTPLPVGSTPNFRMWESCQAMLLIGAFSRGSSISPAFYLRRCSILNSFHPHRLSRTVESRQNLSTQHLPIKYVVKLQKQTKNPEARVHKESSMQPSESVKCQNPQMTSGPSKNIPHMMGPNKESPQMRQQSKQRQSTEEVEVLAKTVHRNVVSKRDWIIVAFAVTHVESPGRGRVGGMRKQDGRSDEKEEEERKWREQRRKVEEQKKREKKEEKQQEKEERVYVKKRGGGGTRRSGAPFSRPPGNEGLSAQKGHFDLAVCGPDGVWSGGRIRGNLGPWSVPAGVAKRGAAERIPVGDMYRLTLDSRTVSYHRLTGERVTVEERRGPRPHEHDPPHRYALVETKEVCRDGRVKEMEKCRGGTTSAGLQERDGEMSWRYNFSRASGKRLRNVVDVQFQQGFRKEMEKCHGCTTSAGLQEKCKTCIKEPSAFVWSDVRKPRETEIIMSGLGIQPDTFNGGRVFFNTALPRWEPAVMLCVNSNNDNSIQIWKYAQLCMMPVDPPNVTEQYLYCQTYDENSAALTFNMGGSSRHRTLPEQHGAPVCHATRFTHTHWQETHTHTRELPGREVSFVTAVTICREATMNLPYTACSYCNYITFTITSHFSEALLKFYFHDITPPSAN</sequence>
<gene>
    <name evidence="2" type="ORF">PR048_033001</name>
</gene>
<feature type="compositionally biased region" description="Polar residues" evidence="1">
    <location>
        <begin position="397"/>
        <end position="408"/>
    </location>
</feature>
<comment type="caution">
    <text evidence="2">The sequence shown here is derived from an EMBL/GenBank/DDBJ whole genome shotgun (WGS) entry which is preliminary data.</text>
</comment>
<proteinExistence type="predicted"/>
<dbReference type="Proteomes" id="UP001159363">
    <property type="component" value="Chromosome 15"/>
</dbReference>
<feature type="compositionally biased region" description="Polar residues" evidence="1">
    <location>
        <begin position="366"/>
        <end position="385"/>
    </location>
</feature>
<evidence type="ECO:0000313" key="3">
    <source>
        <dbReference type="Proteomes" id="UP001159363"/>
    </source>
</evidence>
<feature type="compositionally biased region" description="Basic and acidic residues" evidence="1">
    <location>
        <begin position="1"/>
        <end position="11"/>
    </location>
</feature>
<feature type="region of interest" description="Disordered" evidence="1">
    <location>
        <begin position="353"/>
        <end position="414"/>
    </location>
</feature>